<dbReference type="AlphaFoldDB" id="A0A8E5MFH6"/>
<organism evidence="1 2">
    <name type="scientific">Ustilaginoidea virens</name>
    <name type="common">Rice false smut fungus</name>
    <name type="synonym">Villosiclava virens</name>
    <dbReference type="NCBI Taxonomy" id="1159556"/>
    <lineage>
        <taxon>Eukaryota</taxon>
        <taxon>Fungi</taxon>
        <taxon>Dikarya</taxon>
        <taxon>Ascomycota</taxon>
        <taxon>Pezizomycotina</taxon>
        <taxon>Sordariomycetes</taxon>
        <taxon>Hypocreomycetidae</taxon>
        <taxon>Hypocreales</taxon>
        <taxon>Clavicipitaceae</taxon>
        <taxon>Ustilaginoidea</taxon>
    </lineage>
</organism>
<evidence type="ECO:0000313" key="2">
    <source>
        <dbReference type="Proteomes" id="UP000027002"/>
    </source>
</evidence>
<keyword evidence="2" id="KW-1185">Reference proteome</keyword>
<name>A0A8E5MFH6_USTVR</name>
<gene>
    <name evidence="1" type="ORF">UV8b_02664</name>
</gene>
<evidence type="ECO:0000313" key="1">
    <source>
        <dbReference type="EMBL" id="QUC18423.1"/>
    </source>
</evidence>
<reference evidence="1" key="1">
    <citation type="submission" date="2020-03" db="EMBL/GenBank/DDBJ databases">
        <title>A mixture of massive structural variations and highly conserved coding sequences in Ustilaginoidea virens genome.</title>
        <authorList>
            <person name="Zhang K."/>
            <person name="Zhao Z."/>
            <person name="Zhang Z."/>
            <person name="Li Y."/>
            <person name="Hsiang T."/>
            <person name="Sun W."/>
        </authorList>
    </citation>
    <scope>NUCLEOTIDE SEQUENCE</scope>
    <source>
        <strain evidence="1">UV-8b</strain>
    </source>
</reference>
<accession>A0A8E5MFH6</accession>
<dbReference type="Proteomes" id="UP000027002">
    <property type="component" value="Chromosome 2"/>
</dbReference>
<dbReference type="GeneID" id="66063442"/>
<proteinExistence type="predicted"/>
<dbReference type="RefSeq" id="XP_042996096.1">
    <property type="nucleotide sequence ID" value="XM_043140162.1"/>
</dbReference>
<sequence>MVLVLVLILILVLILVLVLVLAPLDSSFPNECFAAPAQVLSHGFISSTPRKVPLHPLTAPFGGDFHFGHVGFSGGQKKKKKKPATILEGASPEWILAVRLSSRLAHSLSFEPWAKK</sequence>
<protein>
    <submittedName>
        <fullName evidence="1">Uncharacterized protein</fullName>
    </submittedName>
</protein>
<dbReference type="KEGG" id="uvi:66063442"/>
<dbReference type="EMBL" id="CP072754">
    <property type="protein sequence ID" value="QUC18423.1"/>
    <property type="molecule type" value="Genomic_DNA"/>
</dbReference>